<feature type="compositionally biased region" description="Polar residues" evidence="1">
    <location>
        <begin position="74"/>
        <end position="91"/>
    </location>
</feature>
<feature type="region of interest" description="Disordered" evidence="1">
    <location>
        <begin position="120"/>
        <end position="144"/>
    </location>
</feature>
<dbReference type="AlphaFoldDB" id="A0A1V2LSK7"/>
<feature type="region of interest" description="Disordered" evidence="1">
    <location>
        <begin position="74"/>
        <end position="96"/>
    </location>
</feature>
<protein>
    <submittedName>
        <fullName evidence="2">Uncharacterized protein</fullName>
    </submittedName>
</protein>
<dbReference type="Proteomes" id="UP000189274">
    <property type="component" value="Unassembled WGS sequence"/>
</dbReference>
<reference evidence="3" key="1">
    <citation type="journal article" date="2017" name="Genome Announc.">
        <title>Genome sequences of Cyberlindnera fabianii 65, Pichia kudriavzevii 129, and Saccharomyces cerevisiae 131 isolated from fermented masau fruits in Zimbabwe.</title>
        <authorList>
            <person name="van Rijswijck I.M.H."/>
            <person name="Derks M.F.L."/>
            <person name="Abee T."/>
            <person name="de Ridder D."/>
            <person name="Smid E.J."/>
        </authorList>
    </citation>
    <scope>NUCLEOTIDE SEQUENCE [LARGE SCALE GENOMIC DNA]</scope>
    <source>
        <strain evidence="3">129</strain>
    </source>
</reference>
<name>A0A1V2LSK7_PICKU</name>
<evidence type="ECO:0000256" key="1">
    <source>
        <dbReference type="SAM" id="MobiDB-lite"/>
    </source>
</evidence>
<accession>A0A1V2LSK7</accession>
<comment type="caution">
    <text evidence="2">The sequence shown here is derived from an EMBL/GenBank/DDBJ whole genome shotgun (WGS) entry which is preliminary data.</text>
</comment>
<organism evidence="2 3">
    <name type="scientific">Pichia kudriavzevii</name>
    <name type="common">Yeast</name>
    <name type="synonym">Issatchenkia orientalis</name>
    <dbReference type="NCBI Taxonomy" id="4909"/>
    <lineage>
        <taxon>Eukaryota</taxon>
        <taxon>Fungi</taxon>
        <taxon>Dikarya</taxon>
        <taxon>Ascomycota</taxon>
        <taxon>Saccharomycotina</taxon>
        <taxon>Pichiomycetes</taxon>
        <taxon>Pichiales</taxon>
        <taxon>Pichiaceae</taxon>
        <taxon>Pichia</taxon>
    </lineage>
</organism>
<feature type="compositionally biased region" description="Low complexity" evidence="1">
    <location>
        <begin position="164"/>
        <end position="175"/>
    </location>
</feature>
<evidence type="ECO:0000313" key="3">
    <source>
        <dbReference type="Proteomes" id="UP000189274"/>
    </source>
</evidence>
<gene>
    <name evidence="2" type="ORF">BOH78_0809</name>
</gene>
<dbReference type="EMBL" id="MQVM01000003">
    <property type="protein sequence ID" value="ONH76919.1"/>
    <property type="molecule type" value="Genomic_DNA"/>
</dbReference>
<evidence type="ECO:0000313" key="2">
    <source>
        <dbReference type="EMBL" id="ONH76919.1"/>
    </source>
</evidence>
<feature type="region of interest" description="Disordered" evidence="1">
    <location>
        <begin position="159"/>
        <end position="200"/>
    </location>
</feature>
<feature type="compositionally biased region" description="Polar residues" evidence="1">
    <location>
        <begin position="125"/>
        <end position="144"/>
    </location>
</feature>
<feature type="region of interest" description="Disordered" evidence="1">
    <location>
        <begin position="24"/>
        <end position="58"/>
    </location>
</feature>
<sequence>MATPFEHQCHQIERLLAIRSVHRDAAHRNSQGKGPLGSRQMNKSNTGSGSSFNSMSTHMMSGAHLGTLVQNFKSKSNRRQVASQTQTSGNYKTPYKYGKNPDIFGNGSINNNMVDPTSLLPLFNRTPSSTSNNDTPQTASQSRLPSLNFNTLLDHQENAQRPNSSMASLDSSLPSTHSTVASATDARNDSPNMVSDLLGNSPALTSVSNLNNTIGSNATAPPPVDPLESIWKKSKETEAADGLEKSYLESADLYKSKDSAVFGKTF</sequence>
<proteinExistence type="predicted"/>
<dbReference type="VEuPathDB" id="FungiDB:C5L36_0A03460"/>
<feature type="compositionally biased region" description="Polar residues" evidence="1">
    <location>
        <begin position="39"/>
        <end position="58"/>
    </location>
</feature>